<dbReference type="AlphaFoldDB" id="A0A183H0Q8"/>
<dbReference type="Proteomes" id="UP000267606">
    <property type="component" value="Unassembled WGS sequence"/>
</dbReference>
<evidence type="ECO:0000313" key="3">
    <source>
        <dbReference type="WBParaSite" id="OFLC_0000106701-mRNA-1"/>
    </source>
</evidence>
<keyword evidence="2" id="KW-1185">Reference proteome</keyword>
<evidence type="ECO:0000313" key="1">
    <source>
        <dbReference type="EMBL" id="VDO28112.1"/>
    </source>
</evidence>
<reference evidence="1 2" key="2">
    <citation type="submission" date="2018-11" db="EMBL/GenBank/DDBJ databases">
        <authorList>
            <consortium name="Pathogen Informatics"/>
        </authorList>
    </citation>
    <scope>NUCLEOTIDE SEQUENCE [LARGE SCALE GENOMIC DNA]</scope>
</reference>
<organism evidence="3">
    <name type="scientific">Onchocerca flexuosa</name>
    <dbReference type="NCBI Taxonomy" id="387005"/>
    <lineage>
        <taxon>Eukaryota</taxon>
        <taxon>Metazoa</taxon>
        <taxon>Ecdysozoa</taxon>
        <taxon>Nematoda</taxon>
        <taxon>Chromadorea</taxon>
        <taxon>Rhabditida</taxon>
        <taxon>Spirurina</taxon>
        <taxon>Spiruromorpha</taxon>
        <taxon>Filarioidea</taxon>
        <taxon>Onchocercidae</taxon>
        <taxon>Onchocerca</taxon>
    </lineage>
</organism>
<sequence length="74" mass="8152">MKPNKTSLHLTSERVSSQTISDLGLGGSVHVLGETGRFGDMWQNKFIDDGSGSDELCRSTNSRLPSYHFLTYST</sequence>
<accession>A0A183H0Q8</accession>
<reference evidence="3" key="1">
    <citation type="submission" date="2016-06" db="UniProtKB">
        <authorList>
            <consortium name="WormBaseParasite"/>
        </authorList>
    </citation>
    <scope>IDENTIFICATION</scope>
</reference>
<dbReference type="EMBL" id="UZAJ01000458">
    <property type="protein sequence ID" value="VDO28112.1"/>
    <property type="molecule type" value="Genomic_DNA"/>
</dbReference>
<gene>
    <name evidence="1" type="ORF">OFLC_LOCUS1068</name>
</gene>
<evidence type="ECO:0000313" key="2">
    <source>
        <dbReference type="Proteomes" id="UP000267606"/>
    </source>
</evidence>
<protein>
    <submittedName>
        <fullName evidence="1 3">Uncharacterized protein</fullName>
    </submittedName>
</protein>
<name>A0A183H0Q8_9BILA</name>
<dbReference type="WBParaSite" id="OFLC_0000106701-mRNA-1">
    <property type="protein sequence ID" value="OFLC_0000106701-mRNA-1"/>
    <property type="gene ID" value="OFLC_0000106701"/>
</dbReference>
<proteinExistence type="predicted"/>